<dbReference type="Proteomes" id="UP001176961">
    <property type="component" value="Unassembled WGS sequence"/>
</dbReference>
<comment type="caution">
    <text evidence="2">The sequence shown here is derived from an EMBL/GenBank/DDBJ whole genome shotgun (WGS) entry which is preliminary data.</text>
</comment>
<feature type="compositionally biased region" description="Basic residues" evidence="1">
    <location>
        <begin position="111"/>
        <end position="121"/>
    </location>
</feature>
<organism evidence="2 3">
    <name type="scientific">Cylicocyclus nassatus</name>
    <name type="common">Nematode worm</name>
    <dbReference type="NCBI Taxonomy" id="53992"/>
    <lineage>
        <taxon>Eukaryota</taxon>
        <taxon>Metazoa</taxon>
        <taxon>Ecdysozoa</taxon>
        <taxon>Nematoda</taxon>
        <taxon>Chromadorea</taxon>
        <taxon>Rhabditida</taxon>
        <taxon>Rhabditina</taxon>
        <taxon>Rhabditomorpha</taxon>
        <taxon>Strongyloidea</taxon>
        <taxon>Strongylidae</taxon>
        <taxon>Cylicocyclus</taxon>
    </lineage>
</organism>
<keyword evidence="3" id="KW-1185">Reference proteome</keyword>
<evidence type="ECO:0000313" key="3">
    <source>
        <dbReference type="Proteomes" id="UP001176961"/>
    </source>
</evidence>
<sequence>RCFHFYIKDCDYRIQSAVCGTQHQHCEGRTKNQFLFSTINSVKDHSLMSIVFDNIKSISTRIFRIKDEDYHPRDEEELDARRIAERSRIKERSRAEAAKIRSGVERDVHDRKNKHTKKHSGHEHLHYEKKANPSYSSLEHVGPPSVFHRSSPVCRKLRVNPKKHVM</sequence>
<name>A0AA36H048_CYLNA</name>
<gene>
    <name evidence="2" type="ORF">CYNAS_LOCUS13541</name>
</gene>
<dbReference type="EMBL" id="CATQJL010000305">
    <property type="protein sequence ID" value="CAJ0601558.1"/>
    <property type="molecule type" value="Genomic_DNA"/>
</dbReference>
<protein>
    <submittedName>
        <fullName evidence="2">Uncharacterized protein</fullName>
    </submittedName>
</protein>
<accession>A0AA36H048</accession>
<feature type="region of interest" description="Disordered" evidence="1">
    <location>
        <begin position="92"/>
        <end position="128"/>
    </location>
</feature>
<evidence type="ECO:0000313" key="2">
    <source>
        <dbReference type="EMBL" id="CAJ0601558.1"/>
    </source>
</evidence>
<proteinExistence type="predicted"/>
<feature type="compositionally biased region" description="Basic and acidic residues" evidence="1">
    <location>
        <begin position="92"/>
        <end position="110"/>
    </location>
</feature>
<reference evidence="2" key="1">
    <citation type="submission" date="2023-07" db="EMBL/GenBank/DDBJ databases">
        <authorList>
            <consortium name="CYATHOMIX"/>
        </authorList>
    </citation>
    <scope>NUCLEOTIDE SEQUENCE</scope>
    <source>
        <strain evidence="2">N/A</strain>
    </source>
</reference>
<dbReference type="AlphaFoldDB" id="A0AA36H048"/>
<feature type="non-terminal residue" evidence="2">
    <location>
        <position position="166"/>
    </location>
</feature>
<evidence type="ECO:0000256" key="1">
    <source>
        <dbReference type="SAM" id="MobiDB-lite"/>
    </source>
</evidence>